<dbReference type="AlphaFoldDB" id="A0AA37RUT0"/>
<keyword evidence="1" id="KW-0805">Transcription regulation</keyword>
<dbReference type="InterPro" id="IPR018062">
    <property type="entry name" value="HTH_AraC-typ_CS"/>
</dbReference>
<dbReference type="InterPro" id="IPR009057">
    <property type="entry name" value="Homeodomain-like_sf"/>
</dbReference>
<evidence type="ECO:0000259" key="4">
    <source>
        <dbReference type="PROSITE" id="PS01124"/>
    </source>
</evidence>
<dbReference type="GO" id="GO:0005829">
    <property type="term" value="C:cytosol"/>
    <property type="evidence" value="ECO:0007669"/>
    <property type="project" value="TreeGrafter"/>
</dbReference>
<comment type="caution">
    <text evidence="5">The sequence shown here is derived from an EMBL/GenBank/DDBJ whole genome shotgun (WGS) entry which is preliminary data.</text>
</comment>
<gene>
    <name evidence="5" type="primary">appY</name>
    <name evidence="5" type="ORF">GCM10007895_09970</name>
</gene>
<evidence type="ECO:0000256" key="2">
    <source>
        <dbReference type="ARBA" id="ARBA00023125"/>
    </source>
</evidence>
<organism evidence="5 6">
    <name type="scientific">Paraferrimonas sedimenticola</name>
    <dbReference type="NCBI Taxonomy" id="375674"/>
    <lineage>
        <taxon>Bacteria</taxon>
        <taxon>Pseudomonadati</taxon>
        <taxon>Pseudomonadota</taxon>
        <taxon>Gammaproteobacteria</taxon>
        <taxon>Alteromonadales</taxon>
        <taxon>Ferrimonadaceae</taxon>
        <taxon>Paraferrimonas</taxon>
    </lineage>
</organism>
<evidence type="ECO:0000313" key="6">
    <source>
        <dbReference type="Proteomes" id="UP001161422"/>
    </source>
</evidence>
<dbReference type="GO" id="GO:0000976">
    <property type="term" value="F:transcription cis-regulatory region binding"/>
    <property type="evidence" value="ECO:0007669"/>
    <property type="project" value="TreeGrafter"/>
</dbReference>
<dbReference type="PROSITE" id="PS01124">
    <property type="entry name" value="HTH_ARAC_FAMILY_2"/>
    <property type="match status" value="1"/>
</dbReference>
<dbReference type="InterPro" id="IPR018060">
    <property type="entry name" value="HTH_AraC"/>
</dbReference>
<dbReference type="Proteomes" id="UP001161422">
    <property type="component" value="Unassembled WGS sequence"/>
</dbReference>
<evidence type="ECO:0000256" key="1">
    <source>
        <dbReference type="ARBA" id="ARBA00023015"/>
    </source>
</evidence>
<dbReference type="PANTHER" id="PTHR47894">
    <property type="entry name" value="HTH-TYPE TRANSCRIPTIONAL REGULATOR GADX"/>
    <property type="match status" value="1"/>
</dbReference>
<reference evidence="5" key="2">
    <citation type="submission" date="2023-01" db="EMBL/GenBank/DDBJ databases">
        <title>Draft genome sequence of Paraferrimonas sedimenticola strain NBRC 101628.</title>
        <authorList>
            <person name="Sun Q."/>
            <person name="Mori K."/>
        </authorList>
    </citation>
    <scope>NUCLEOTIDE SEQUENCE</scope>
    <source>
        <strain evidence="5">NBRC 101628</strain>
    </source>
</reference>
<keyword evidence="3" id="KW-0804">Transcription</keyword>
<dbReference type="InterPro" id="IPR032687">
    <property type="entry name" value="AraC-type_N"/>
</dbReference>
<dbReference type="SUPFAM" id="SSF46689">
    <property type="entry name" value="Homeodomain-like"/>
    <property type="match status" value="1"/>
</dbReference>
<dbReference type="Gene3D" id="1.10.10.60">
    <property type="entry name" value="Homeodomain-like"/>
    <property type="match status" value="1"/>
</dbReference>
<dbReference type="PANTHER" id="PTHR47894:SF1">
    <property type="entry name" value="HTH-TYPE TRANSCRIPTIONAL REGULATOR VQSM"/>
    <property type="match status" value="1"/>
</dbReference>
<keyword evidence="6" id="KW-1185">Reference proteome</keyword>
<name>A0AA37RUT0_9GAMM</name>
<dbReference type="Pfam" id="PF12625">
    <property type="entry name" value="Arabinose_bd"/>
    <property type="match status" value="1"/>
</dbReference>
<keyword evidence="2" id="KW-0238">DNA-binding</keyword>
<dbReference type="RefSeq" id="WP_095505680.1">
    <property type="nucleotide sequence ID" value="NZ_BSNC01000003.1"/>
</dbReference>
<dbReference type="SMART" id="SM00342">
    <property type="entry name" value="HTH_ARAC"/>
    <property type="match status" value="1"/>
</dbReference>
<feature type="domain" description="HTH araC/xylS-type" evidence="4">
    <location>
        <begin position="238"/>
        <end position="335"/>
    </location>
</feature>
<sequence>MQRPLGLVRSKGLYRITRVYSELGGDAQALLKRHSLTEQELREPAFQMRFDQYDAFIDDLLDSCPQGELVTKFTQHYHLSDEGALGCAIMYCRDLHQMLSTMASYMSVTGPTIGRFTTGASCHFEMVVTDARAQSNVIEFEVLVVTCVLHNFANVRWGRDMPWFSRIELSFDEPERAKHYQEHFQCPIHYGQSANRFVFNSQLLHLAFMGHNYELYSVAEQQCRRQLEAISELTDTKREVVRLLSTTSGALPSFERIASLFNLSPSTLRRRLQAEGVNYKQLLRKYRIERAADLLLHTELNVQQISDMVGYQNPTNFTRAFKLELGVLPKVYRQQHTS</sequence>
<dbReference type="PROSITE" id="PS00041">
    <property type="entry name" value="HTH_ARAC_FAMILY_1"/>
    <property type="match status" value="1"/>
</dbReference>
<dbReference type="GO" id="GO:0003700">
    <property type="term" value="F:DNA-binding transcription factor activity"/>
    <property type="evidence" value="ECO:0007669"/>
    <property type="project" value="InterPro"/>
</dbReference>
<evidence type="ECO:0000256" key="3">
    <source>
        <dbReference type="ARBA" id="ARBA00023163"/>
    </source>
</evidence>
<proteinExistence type="predicted"/>
<dbReference type="EMBL" id="BSNC01000003">
    <property type="protein sequence ID" value="GLP95691.1"/>
    <property type="molecule type" value="Genomic_DNA"/>
</dbReference>
<reference evidence="5" key="1">
    <citation type="journal article" date="2014" name="Int. J. Syst. Evol. Microbiol.">
        <title>Complete genome sequence of Corynebacterium casei LMG S-19264T (=DSM 44701T), isolated from a smear-ripened cheese.</title>
        <authorList>
            <consortium name="US DOE Joint Genome Institute (JGI-PGF)"/>
            <person name="Walter F."/>
            <person name="Albersmeier A."/>
            <person name="Kalinowski J."/>
            <person name="Ruckert C."/>
        </authorList>
    </citation>
    <scope>NUCLEOTIDE SEQUENCE</scope>
    <source>
        <strain evidence="5">NBRC 101628</strain>
    </source>
</reference>
<dbReference type="Pfam" id="PF12833">
    <property type="entry name" value="HTH_18"/>
    <property type="match status" value="1"/>
</dbReference>
<accession>A0AA37RUT0</accession>
<evidence type="ECO:0000313" key="5">
    <source>
        <dbReference type="EMBL" id="GLP95691.1"/>
    </source>
</evidence>
<protein>
    <submittedName>
        <fullName evidence="5">AraC family transcriptional regulator</fullName>
    </submittedName>
</protein>